<organism evidence="7 8">
    <name type="scientific">Nonomuraea pusilla</name>
    <dbReference type="NCBI Taxonomy" id="46177"/>
    <lineage>
        <taxon>Bacteria</taxon>
        <taxon>Bacillati</taxon>
        <taxon>Actinomycetota</taxon>
        <taxon>Actinomycetes</taxon>
        <taxon>Streptosporangiales</taxon>
        <taxon>Streptosporangiaceae</taxon>
        <taxon>Nonomuraea</taxon>
    </lineage>
</organism>
<reference evidence="7 8" key="1">
    <citation type="submission" date="2016-10" db="EMBL/GenBank/DDBJ databases">
        <authorList>
            <person name="de Groot N.N."/>
        </authorList>
    </citation>
    <scope>NUCLEOTIDE SEQUENCE [LARGE SCALE GENOMIC DNA]</scope>
    <source>
        <strain evidence="7 8">DSM 43357</strain>
    </source>
</reference>
<dbReference type="PANTHER" id="PTHR23518:SF2">
    <property type="entry name" value="MAJOR FACILITATOR SUPERFAMILY TRANSPORTER"/>
    <property type="match status" value="1"/>
</dbReference>
<feature type="transmembrane region" description="Helical" evidence="5">
    <location>
        <begin position="21"/>
        <end position="38"/>
    </location>
</feature>
<feature type="transmembrane region" description="Helical" evidence="5">
    <location>
        <begin position="264"/>
        <end position="283"/>
    </location>
</feature>
<evidence type="ECO:0000259" key="6">
    <source>
        <dbReference type="PROSITE" id="PS50850"/>
    </source>
</evidence>
<name>A0A1H7IG65_9ACTN</name>
<accession>A0A1H7IG65</accession>
<feature type="domain" description="Major facilitator superfamily (MFS) profile" evidence="6">
    <location>
        <begin position="24"/>
        <end position="404"/>
    </location>
</feature>
<dbReference type="GO" id="GO:0005886">
    <property type="term" value="C:plasma membrane"/>
    <property type="evidence" value="ECO:0007669"/>
    <property type="project" value="UniProtKB-SubCell"/>
</dbReference>
<dbReference type="Proteomes" id="UP000198953">
    <property type="component" value="Unassembled WGS sequence"/>
</dbReference>
<dbReference type="InterPro" id="IPR020846">
    <property type="entry name" value="MFS_dom"/>
</dbReference>
<evidence type="ECO:0000256" key="3">
    <source>
        <dbReference type="ARBA" id="ARBA00022989"/>
    </source>
</evidence>
<evidence type="ECO:0000256" key="5">
    <source>
        <dbReference type="SAM" id="Phobius"/>
    </source>
</evidence>
<keyword evidence="2 5" id="KW-0812">Transmembrane</keyword>
<keyword evidence="8" id="KW-1185">Reference proteome</keyword>
<gene>
    <name evidence="7" type="ORF">SAMN05660976_00796</name>
</gene>
<dbReference type="PROSITE" id="PS50850">
    <property type="entry name" value="MFS"/>
    <property type="match status" value="1"/>
</dbReference>
<dbReference type="PANTHER" id="PTHR23518">
    <property type="entry name" value="C-METHYLTRANSFERASE"/>
    <property type="match status" value="1"/>
</dbReference>
<dbReference type="SUPFAM" id="SSF103473">
    <property type="entry name" value="MFS general substrate transporter"/>
    <property type="match status" value="1"/>
</dbReference>
<feature type="transmembrane region" description="Helical" evidence="5">
    <location>
        <begin position="58"/>
        <end position="79"/>
    </location>
</feature>
<feature type="transmembrane region" description="Helical" evidence="5">
    <location>
        <begin position="324"/>
        <end position="344"/>
    </location>
</feature>
<feature type="transmembrane region" description="Helical" evidence="5">
    <location>
        <begin position="351"/>
        <end position="374"/>
    </location>
</feature>
<dbReference type="CDD" id="cd17370">
    <property type="entry name" value="MFS_MJ1317_like"/>
    <property type="match status" value="1"/>
</dbReference>
<evidence type="ECO:0000256" key="2">
    <source>
        <dbReference type="ARBA" id="ARBA00022692"/>
    </source>
</evidence>
<feature type="transmembrane region" description="Helical" evidence="5">
    <location>
        <begin position="183"/>
        <end position="203"/>
    </location>
</feature>
<dbReference type="AlphaFoldDB" id="A0A1H7IG65"/>
<evidence type="ECO:0000313" key="8">
    <source>
        <dbReference type="Proteomes" id="UP000198953"/>
    </source>
</evidence>
<evidence type="ECO:0000313" key="7">
    <source>
        <dbReference type="EMBL" id="SEK61496.1"/>
    </source>
</evidence>
<feature type="transmembrane region" description="Helical" evidence="5">
    <location>
        <begin position="295"/>
        <end position="318"/>
    </location>
</feature>
<feature type="transmembrane region" description="Helical" evidence="5">
    <location>
        <begin position="380"/>
        <end position="400"/>
    </location>
</feature>
<dbReference type="EMBL" id="FOBF01000002">
    <property type="protein sequence ID" value="SEK61496.1"/>
    <property type="molecule type" value="Genomic_DNA"/>
</dbReference>
<dbReference type="OrthoDB" id="9803985at2"/>
<feature type="transmembrane region" description="Helical" evidence="5">
    <location>
        <begin position="233"/>
        <end position="252"/>
    </location>
</feature>
<evidence type="ECO:0000256" key="4">
    <source>
        <dbReference type="ARBA" id="ARBA00023136"/>
    </source>
</evidence>
<keyword evidence="3 5" id="KW-1133">Transmembrane helix</keyword>
<dbReference type="InterPro" id="IPR036259">
    <property type="entry name" value="MFS_trans_sf"/>
</dbReference>
<dbReference type="InterPro" id="IPR011701">
    <property type="entry name" value="MFS"/>
</dbReference>
<comment type="subcellular location">
    <subcellularLocation>
        <location evidence="1">Cell membrane</location>
        <topology evidence="1">Multi-pass membrane protein</topology>
    </subcellularLocation>
</comment>
<protein>
    <submittedName>
        <fullName evidence="7">Sugar phosphate permease</fullName>
    </submittedName>
</protein>
<dbReference type="RefSeq" id="WP_091098329.1">
    <property type="nucleotide sequence ID" value="NZ_FOBF01000002.1"/>
</dbReference>
<proteinExistence type="predicted"/>
<dbReference type="Pfam" id="PF07690">
    <property type="entry name" value="MFS_1"/>
    <property type="match status" value="1"/>
</dbReference>
<sequence>MYVSDTAAGGSRPRPRLSWRVPGNVLALGAVSLVTDVSSEMVTAVLPLYLTLSLGLSMLQFGALDGLYTGVTALVRLAGGQLADRWRRRKLVAGAGYGLSALCKLGLLAAGGSVPALGAVIAADRTGKGLRTAPRDALITLSAPPGALGHAFGVHRAMDTFGALLGPLAAYAVLTATGGAYDAVFVTSFCAAALGVLLLVLYVREPRETAGPRLPASLRAAAGLLRQASFRRLCVAAAALGLVTVSDAFVYLLLQQRAGLDPAVFPLLPVGSSAAYLLLAVPAGRLADRAGRAPVFLAGHAALAAACVLLLGPGWIVPVLLLHGAFYAATDGVLMAVAGPLLPAHLRTSGLALLQTGQAVARTLSSVLFGALWTVWGGDLALTAMTAGLAACALAVLPVLRPIRDNTRENTRENSREEGP</sequence>
<dbReference type="Gene3D" id="1.20.1250.20">
    <property type="entry name" value="MFS general substrate transporter like domains"/>
    <property type="match status" value="2"/>
</dbReference>
<dbReference type="STRING" id="46177.SAMN05660976_00796"/>
<dbReference type="GO" id="GO:0022857">
    <property type="term" value="F:transmembrane transporter activity"/>
    <property type="evidence" value="ECO:0007669"/>
    <property type="project" value="InterPro"/>
</dbReference>
<keyword evidence="4 5" id="KW-0472">Membrane</keyword>
<evidence type="ECO:0000256" key="1">
    <source>
        <dbReference type="ARBA" id="ARBA00004651"/>
    </source>
</evidence>